<dbReference type="Proteomes" id="UP000334990">
    <property type="component" value="Unassembled WGS sequence"/>
</dbReference>
<evidence type="ECO:0000313" key="3">
    <source>
        <dbReference type="Proteomes" id="UP000334990"/>
    </source>
</evidence>
<sequence>MVARIGQADGLSVLSGSVAGMDVREAALRWVRTWAVAWPAQDIDALVALQTEDGIHWASMFRPYRGRQGLRSYLAESFEEESVPARCWFADPAVSEAGASAEYWAHCVFNGDPVTVSGVTILVFDADGLVSEARDYSDVQKGHHPVPAHIRSDADSRPALVPDSFVPPLALVTEDFRLVPLQPEHNVSDHAAWMGSIEHIRRTPGFVGRDWPPIGGMALGLNLGDLRRHADEFVSRTAFTYTVLDPSTGEVIGCVYLKPPSRAGSDVDVLSWVRADRAHLDAPLHTAVLTWLTSAWPFTAINYAPRGAE</sequence>
<protein>
    <recommendedName>
        <fullName evidence="1">SnoaL-like domain-containing protein</fullName>
    </recommendedName>
</protein>
<evidence type="ECO:0000259" key="1">
    <source>
        <dbReference type="Pfam" id="PF12680"/>
    </source>
</evidence>
<dbReference type="EMBL" id="BLAD01000071">
    <property type="protein sequence ID" value="GES03683.1"/>
    <property type="molecule type" value="Genomic_DNA"/>
</dbReference>
<dbReference type="AlphaFoldDB" id="A0A5M3W926"/>
<reference evidence="2 3" key="1">
    <citation type="submission" date="2019-10" db="EMBL/GenBank/DDBJ databases">
        <title>Whole genome shotgun sequence of Acrocarpospora corrugata NBRC 13972.</title>
        <authorList>
            <person name="Ichikawa N."/>
            <person name="Kimura A."/>
            <person name="Kitahashi Y."/>
            <person name="Komaki H."/>
            <person name="Oguchi A."/>
        </authorList>
    </citation>
    <scope>NUCLEOTIDE SEQUENCE [LARGE SCALE GENOMIC DNA]</scope>
    <source>
        <strain evidence="2 3">NBRC 13972</strain>
    </source>
</reference>
<proteinExistence type="predicted"/>
<name>A0A5M3W926_9ACTN</name>
<dbReference type="SUPFAM" id="SSF54427">
    <property type="entry name" value="NTF2-like"/>
    <property type="match status" value="1"/>
</dbReference>
<dbReference type="Gene3D" id="3.10.450.50">
    <property type="match status" value="1"/>
</dbReference>
<comment type="caution">
    <text evidence="2">The sequence shown here is derived from an EMBL/GenBank/DDBJ whole genome shotgun (WGS) entry which is preliminary data.</text>
</comment>
<organism evidence="2 3">
    <name type="scientific">Acrocarpospora corrugata</name>
    <dbReference type="NCBI Taxonomy" id="35763"/>
    <lineage>
        <taxon>Bacteria</taxon>
        <taxon>Bacillati</taxon>
        <taxon>Actinomycetota</taxon>
        <taxon>Actinomycetes</taxon>
        <taxon>Streptosporangiales</taxon>
        <taxon>Streptosporangiaceae</taxon>
        <taxon>Acrocarpospora</taxon>
    </lineage>
</organism>
<feature type="domain" description="SnoaL-like" evidence="1">
    <location>
        <begin position="31"/>
        <end position="132"/>
    </location>
</feature>
<dbReference type="Gene3D" id="3.40.630.30">
    <property type="match status" value="1"/>
</dbReference>
<keyword evidence="3" id="KW-1185">Reference proteome</keyword>
<evidence type="ECO:0000313" key="2">
    <source>
        <dbReference type="EMBL" id="GES03683.1"/>
    </source>
</evidence>
<dbReference type="Pfam" id="PF12680">
    <property type="entry name" value="SnoaL_2"/>
    <property type="match status" value="1"/>
</dbReference>
<gene>
    <name evidence="2" type="ORF">Acor_57490</name>
</gene>
<dbReference type="InterPro" id="IPR037401">
    <property type="entry name" value="SnoaL-like"/>
</dbReference>
<dbReference type="InterPro" id="IPR032710">
    <property type="entry name" value="NTF2-like_dom_sf"/>
</dbReference>
<accession>A0A5M3W926</accession>